<dbReference type="Pfam" id="PF05685">
    <property type="entry name" value="Uma2"/>
    <property type="match status" value="1"/>
</dbReference>
<dbReference type="InterPro" id="IPR008538">
    <property type="entry name" value="Uma2"/>
</dbReference>
<dbReference type="SUPFAM" id="SSF52980">
    <property type="entry name" value="Restriction endonuclease-like"/>
    <property type="match status" value="1"/>
</dbReference>
<proteinExistence type="predicted"/>
<gene>
    <name evidence="2" type="ORF">A9Q02_15135</name>
</gene>
<feature type="domain" description="Putative restriction endonuclease" evidence="1">
    <location>
        <begin position="38"/>
        <end position="203"/>
    </location>
</feature>
<evidence type="ECO:0000259" key="1">
    <source>
        <dbReference type="Pfam" id="PF05685"/>
    </source>
</evidence>
<dbReference type="Proteomes" id="UP000220922">
    <property type="component" value="Unassembled WGS sequence"/>
</dbReference>
<evidence type="ECO:0000313" key="3">
    <source>
        <dbReference type="Proteomes" id="UP000220922"/>
    </source>
</evidence>
<comment type="caution">
    <text evidence="2">The sequence shown here is derived from an EMBL/GenBank/DDBJ whole genome shotgun (WGS) entry which is preliminary data.</text>
</comment>
<dbReference type="AlphaFoldDB" id="A0A2H3KKQ6"/>
<name>A0A2H3KKQ6_9CHLR</name>
<evidence type="ECO:0000313" key="2">
    <source>
        <dbReference type="EMBL" id="PDV98521.1"/>
    </source>
</evidence>
<dbReference type="CDD" id="cd06260">
    <property type="entry name" value="DUF820-like"/>
    <property type="match status" value="1"/>
</dbReference>
<accession>A0A2H3KKQ6</accession>
<sequence>MNMYRENYHIYRAGGDMIWQNTESILAFEPLQGLWTDEQYLRLTDHGNQLIEFTDGTIEVLAMPTDKHQAMLEVLFLVLRTLIEQMGGKVRFAPLRLQIREGKYREPDLLLLCQAQDPRRQNRYWLGADLVVEIISPDNPERDTVVKRNDYAEAAIPEYWIVDPTSETITVLTLVGSSYQEYGLFARGTTVTSALLEGLALSVDAVFDAN</sequence>
<keyword evidence="3" id="KW-1185">Reference proteome</keyword>
<dbReference type="PANTHER" id="PTHR34107:SF2">
    <property type="entry name" value="SLL0888 PROTEIN"/>
    <property type="match status" value="1"/>
</dbReference>
<dbReference type="Gene3D" id="3.90.1570.10">
    <property type="entry name" value="tt1808, chain A"/>
    <property type="match status" value="1"/>
</dbReference>
<protein>
    <recommendedName>
        <fullName evidence="1">Putative restriction endonuclease domain-containing protein</fullName>
    </recommendedName>
</protein>
<dbReference type="InterPro" id="IPR012296">
    <property type="entry name" value="Nuclease_put_TT1808"/>
</dbReference>
<dbReference type="InterPro" id="IPR011335">
    <property type="entry name" value="Restrct_endonuc-II-like"/>
</dbReference>
<reference evidence="2 3" key="1">
    <citation type="submission" date="2016-05" db="EMBL/GenBank/DDBJ databases">
        <authorList>
            <person name="Lavstsen T."/>
            <person name="Jespersen J.S."/>
        </authorList>
    </citation>
    <scope>NUCLEOTIDE SEQUENCE [LARGE SCALE GENOMIC DNA]</scope>
    <source>
        <strain evidence="2 3">B7-9</strain>
    </source>
</reference>
<dbReference type="EMBL" id="LYXE01000096">
    <property type="protein sequence ID" value="PDV98521.1"/>
    <property type="molecule type" value="Genomic_DNA"/>
</dbReference>
<dbReference type="PANTHER" id="PTHR34107">
    <property type="entry name" value="SLL0198 PROTEIN-RELATED"/>
    <property type="match status" value="1"/>
</dbReference>
<organism evidence="2 3">
    <name type="scientific">Candidatus Chloroploca asiatica</name>
    <dbReference type="NCBI Taxonomy" id="1506545"/>
    <lineage>
        <taxon>Bacteria</taxon>
        <taxon>Bacillati</taxon>
        <taxon>Chloroflexota</taxon>
        <taxon>Chloroflexia</taxon>
        <taxon>Chloroflexales</taxon>
        <taxon>Chloroflexineae</taxon>
        <taxon>Oscillochloridaceae</taxon>
        <taxon>Candidatus Chloroploca</taxon>
    </lineage>
</organism>